<dbReference type="Proteomes" id="UP000186806">
    <property type="component" value="Unassembled WGS sequence"/>
</dbReference>
<accession>A0A1Q8T812</accession>
<organism evidence="1 2">
    <name type="scientific">Chromohalobacter japonicus</name>
    <dbReference type="NCBI Taxonomy" id="223900"/>
    <lineage>
        <taxon>Bacteria</taxon>
        <taxon>Pseudomonadati</taxon>
        <taxon>Pseudomonadota</taxon>
        <taxon>Gammaproteobacteria</taxon>
        <taxon>Oceanospirillales</taxon>
        <taxon>Halomonadaceae</taxon>
        <taxon>Chromohalobacter</taxon>
    </lineage>
</organism>
<dbReference type="EMBL" id="MSDQ01000088">
    <property type="protein sequence ID" value="OLO09826.1"/>
    <property type="molecule type" value="Genomic_DNA"/>
</dbReference>
<reference evidence="1 2" key="1">
    <citation type="submission" date="2016-12" db="EMBL/GenBank/DDBJ databases">
        <title>Draft genome sequences of strains Salinicola socius SMB35, Salinicola sp. MH3R3-1 and Chromohalobacter sp. SMB17 from the Verkhnekamsk potash mining region of Russia.</title>
        <authorList>
            <person name="Mavrodi D.V."/>
            <person name="Olsson B.E."/>
            <person name="Korsakova E.S."/>
            <person name="Pyankova A."/>
            <person name="Mavrodi O.V."/>
            <person name="Plotnikova E.G."/>
        </authorList>
    </citation>
    <scope>NUCLEOTIDE SEQUENCE [LARGE SCALE GENOMIC DNA]</scope>
    <source>
        <strain evidence="1 2">SMB17</strain>
    </source>
</reference>
<evidence type="ECO:0000313" key="2">
    <source>
        <dbReference type="Proteomes" id="UP000186806"/>
    </source>
</evidence>
<name>A0A1Q8T812_9GAMM</name>
<protein>
    <submittedName>
        <fullName evidence="1">Uncharacterized protein</fullName>
    </submittedName>
</protein>
<gene>
    <name evidence="1" type="ORF">BTW10_18185</name>
</gene>
<feature type="non-terminal residue" evidence="1">
    <location>
        <position position="62"/>
    </location>
</feature>
<sequence length="62" mass="6980">MPQQVSDEFKTLAAWKQLMLGAADLSPLLTQLLSMARTIARIWLLVTLKLAAYRRGRTLHDG</sequence>
<comment type="caution">
    <text evidence="1">The sequence shown here is derived from an EMBL/GenBank/DDBJ whole genome shotgun (WGS) entry which is preliminary data.</text>
</comment>
<dbReference type="AlphaFoldDB" id="A0A1Q8T812"/>
<keyword evidence="2" id="KW-1185">Reference proteome</keyword>
<proteinExistence type="predicted"/>
<evidence type="ECO:0000313" key="1">
    <source>
        <dbReference type="EMBL" id="OLO09826.1"/>
    </source>
</evidence>